<evidence type="ECO:0000256" key="1">
    <source>
        <dbReference type="SAM" id="MobiDB-lite"/>
    </source>
</evidence>
<dbReference type="KEGG" id="ela:UCREL1_7255"/>
<gene>
    <name evidence="2" type="ORF">UCREL1_7255</name>
</gene>
<accession>M7SMV8</accession>
<keyword evidence="3" id="KW-1185">Reference proteome</keyword>
<dbReference type="Proteomes" id="UP000012174">
    <property type="component" value="Unassembled WGS sequence"/>
</dbReference>
<name>M7SMV8_EUTLA</name>
<evidence type="ECO:0008006" key="4">
    <source>
        <dbReference type="Google" id="ProtNLM"/>
    </source>
</evidence>
<dbReference type="AlphaFoldDB" id="M7SMV8"/>
<sequence>MAEHSAPLELWLKIVDGLDIFGFEACLSVCRQWRVQLTSAAISKVIIQRYFYYDAVARFDPQRHHPTTWLLPRLYGRLRKIRGTYRSFYQPRPDAELFIPHRAPMHDEEDTGKDSDEEFGDEEPSSSSSSSSSQTQTRIIHPLSYENGRILWASLENANERPYYSRIAAGAVPNFDATYVEDLVAVVFASPSGERERVVRDISPACFLAARSLFFWKAAVDKSTLVTGRSGIKVVVSADFDENNDNILRIRSTFLVIGIDRVAAARLGLWSVAFWGRRTQDGAVIATYVIFGVGSRDLITMSFVVGGPGSFCRFSPAHVADEVDFGRRAKLWEGLLLMVLFAFHPVDEGALREYLGDEDFAGKERQKAGSTLPMSKISYCWEIPTEVNEPDFKIYADERCFVEEEVDAANMEEHTIESELGL</sequence>
<evidence type="ECO:0000313" key="2">
    <source>
        <dbReference type="EMBL" id="EMR65758.1"/>
    </source>
</evidence>
<dbReference type="InterPro" id="IPR036047">
    <property type="entry name" value="F-box-like_dom_sf"/>
</dbReference>
<dbReference type="HOGENOM" id="CLU_650573_0_0_1"/>
<reference evidence="3" key="1">
    <citation type="journal article" date="2013" name="Genome Announc.">
        <title>Draft genome sequence of the grapevine dieback fungus Eutypa lata UCR-EL1.</title>
        <authorList>
            <person name="Blanco-Ulate B."/>
            <person name="Rolshausen P.E."/>
            <person name="Cantu D."/>
        </authorList>
    </citation>
    <scope>NUCLEOTIDE SEQUENCE [LARGE SCALE GENOMIC DNA]</scope>
    <source>
        <strain evidence="3">UCR-EL1</strain>
    </source>
</reference>
<dbReference type="EMBL" id="KB706793">
    <property type="protein sequence ID" value="EMR65758.1"/>
    <property type="molecule type" value="Genomic_DNA"/>
</dbReference>
<evidence type="ECO:0000313" key="3">
    <source>
        <dbReference type="Proteomes" id="UP000012174"/>
    </source>
</evidence>
<feature type="compositionally biased region" description="Acidic residues" evidence="1">
    <location>
        <begin position="107"/>
        <end position="124"/>
    </location>
</feature>
<proteinExistence type="predicted"/>
<feature type="region of interest" description="Disordered" evidence="1">
    <location>
        <begin position="99"/>
        <end position="137"/>
    </location>
</feature>
<protein>
    <recommendedName>
        <fullName evidence="4">F-box domain-containing protein</fullName>
    </recommendedName>
</protein>
<dbReference type="SUPFAM" id="SSF81383">
    <property type="entry name" value="F-box domain"/>
    <property type="match status" value="1"/>
</dbReference>
<organism evidence="2 3">
    <name type="scientific">Eutypa lata (strain UCR-EL1)</name>
    <name type="common">Grapevine dieback disease fungus</name>
    <name type="synonym">Eutypa armeniacae</name>
    <dbReference type="NCBI Taxonomy" id="1287681"/>
    <lineage>
        <taxon>Eukaryota</taxon>
        <taxon>Fungi</taxon>
        <taxon>Dikarya</taxon>
        <taxon>Ascomycota</taxon>
        <taxon>Pezizomycotina</taxon>
        <taxon>Sordariomycetes</taxon>
        <taxon>Xylariomycetidae</taxon>
        <taxon>Xylariales</taxon>
        <taxon>Diatrypaceae</taxon>
        <taxon>Eutypa</taxon>
    </lineage>
</organism>